<dbReference type="EMBL" id="JAXAFJ010000008">
    <property type="protein sequence ID" value="MDX6806967.1"/>
    <property type="molecule type" value="Genomic_DNA"/>
</dbReference>
<dbReference type="Gene3D" id="3.40.50.1820">
    <property type="entry name" value="alpha/beta hydrolase"/>
    <property type="match status" value="1"/>
</dbReference>
<dbReference type="Pfam" id="PF12697">
    <property type="entry name" value="Abhydrolase_6"/>
    <property type="match status" value="1"/>
</dbReference>
<protein>
    <submittedName>
        <fullName evidence="3">Alpha/beta hydrolase</fullName>
    </submittedName>
</protein>
<dbReference type="PANTHER" id="PTHR43798:SF31">
    <property type="entry name" value="AB HYDROLASE SUPERFAMILY PROTEIN YCLE"/>
    <property type="match status" value="1"/>
</dbReference>
<proteinExistence type="predicted"/>
<feature type="domain" description="AB hydrolase-1" evidence="2">
    <location>
        <begin position="27"/>
        <end position="261"/>
    </location>
</feature>
<gene>
    <name evidence="3" type="ORF">SCD90_12915</name>
</gene>
<name>A0ABU4RQ28_9HYPH</name>
<evidence type="ECO:0000256" key="1">
    <source>
        <dbReference type="ARBA" id="ARBA00022801"/>
    </source>
</evidence>
<evidence type="ECO:0000313" key="3">
    <source>
        <dbReference type="EMBL" id="MDX6806967.1"/>
    </source>
</evidence>
<keyword evidence="4" id="KW-1185">Reference proteome</keyword>
<dbReference type="PANTHER" id="PTHR43798">
    <property type="entry name" value="MONOACYLGLYCEROL LIPASE"/>
    <property type="match status" value="1"/>
</dbReference>
<evidence type="ECO:0000259" key="2">
    <source>
        <dbReference type="Pfam" id="PF12697"/>
    </source>
</evidence>
<sequence>MTSARRTIHTANADIAVADTGGTGTPVLLIHGNSNGKDVFREQLEAPELRNLRLIAMDLPGHGDSSDAVDPAAYSIAGYADAAFAVLEGLGVAEAVVMGWSLGGHIGIEMLSRRLGVRGLMIVGTPPTATGILGLMRGFHVSLGLLLATRARLAPVEMRRFAAICFGDAADERVMQMIARTDVRARPALFWSMMKGMSADQRSTVEQAPEPIAVVNGDNEPFARLDYLEGIQYGNLWRGRCHVLGGAGHAPFLQTPAAFNELLGAFVADVAARPQAAPTTIGQCFA</sequence>
<evidence type="ECO:0000313" key="4">
    <source>
        <dbReference type="Proteomes" id="UP001274321"/>
    </source>
</evidence>
<keyword evidence="1 3" id="KW-0378">Hydrolase</keyword>
<organism evidence="3 4">
    <name type="scientific">Terrihabitans rhizophilus</name>
    <dbReference type="NCBI Taxonomy" id="3092662"/>
    <lineage>
        <taxon>Bacteria</taxon>
        <taxon>Pseudomonadati</taxon>
        <taxon>Pseudomonadota</taxon>
        <taxon>Alphaproteobacteria</taxon>
        <taxon>Hyphomicrobiales</taxon>
        <taxon>Terrihabitans</taxon>
    </lineage>
</organism>
<dbReference type="RefSeq" id="WP_319845092.1">
    <property type="nucleotide sequence ID" value="NZ_JAXAFJ010000008.1"/>
</dbReference>
<dbReference type="InterPro" id="IPR050266">
    <property type="entry name" value="AB_hydrolase_sf"/>
</dbReference>
<dbReference type="SUPFAM" id="SSF53474">
    <property type="entry name" value="alpha/beta-Hydrolases"/>
    <property type="match status" value="1"/>
</dbReference>
<dbReference type="InterPro" id="IPR000073">
    <property type="entry name" value="AB_hydrolase_1"/>
</dbReference>
<dbReference type="Proteomes" id="UP001274321">
    <property type="component" value="Unassembled WGS sequence"/>
</dbReference>
<dbReference type="PRINTS" id="PR00111">
    <property type="entry name" value="ABHYDROLASE"/>
</dbReference>
<accession>A0ABU4RQ28</accession>
<dbReference type="GO" id="GO:0016787">
    <property type="term" value="F:hydrolase activity"/>
    <property type="evidence" value="ECO:0007669"/>
    <property type="project" value="UniProtKB-KW"/>
</dbReference>
<dbReference type="InterPro" id="IPR029058">
    <property type="entry name" value="AB_hydrolase_fold"/>
</dbReference>
<reference evidence="3 4" key="1">
    <citation type="submission" date="2023-11" db="EMBL/GenBank/DDBJ databases">
        <authorList>
            <person name="Bao R."/>
        </authorList>
    </citation>
    <scope>NUCLEOTIDE SEQUENCE [LARGE SCALE GENOMIC DNA]</scope>
    <source>
        <strain evidence="3 4">PJ23</strain>
    </source>
</reference>
<comment type="caution">
    <text evidence="3">The sequence shown here is derived from an EMBL/GenBank/DDBJ whole genome shotgun (WGS) entry which is preliminary data.</text>
</comment>